<sequence length="98" mass="11143">MIPSKTRARLRAVEQQLSDPPPARLDGQTAIPLVWRQETLWDERAPAPGAAPPRRRGKRRARRGRHAFDLPARPATRPRRDYVHGRRVVLVVPVGGYL</sequence>
<name>A0ABU3QU51_9ACTN</name>
<feature type="region of interest" description="Disordered" evidence="1">
    <location>
        <begin position="43"/>
        <end position="79"/>
    </location>
</feature>
<dbReference type="Proteomes" id="UP001250181">
    <property type="component" value="Unassembled WGS sequence"/>
</dbReference>
<evidence type="ECO:0000256" key="1">
    <source>
        <dbReference type="SAM" id="MobiDB-lite"/>
    </source>
</evidence>
<dbReference type="RefSeq" id="WP_315881352.1">
    <property type="nucleotide sequence ID" value="NZ_JAWCTQ010000062.1"/>
</dbReference>
<dbReference type="EMBL" id="JAWCTQ010000062">
    <property type="protein sequence ID" value="MDT9686318.1"/>
    <property type="molecule type" value="Genomic_DNA"/>
</dbReference>
<comment type="caution">
    <text evidence="2">The sequence shown here is derived from an EMBL/GenBank/DDBJ whole genome shotgun (WGS) entry which is preliminary data.</text>
</comment>
<accession>A0ABU3QU51</accession>
<feature type="compositionally biased region" description="Basic residues" evidence="1">
    <location>
        <begin position="53"/>
        <end position="65"/>
    </location>
</feature>
<feature type="region of interest" description="Disordered" evidence="1">
    <location>
        <begin position="1"/>
        <end position="29"/>
    </location>
</feature>
<protein>
    <submittedName>
        <fullName evidence="2">Uncharacterized protein</fullName>
    </submittedName>
</protein>
<evidence type="ECO:0000313" key="3">
    <source>
        <dbReference type="Proteomes" id="UP001250181"/>
    </source>
</evidence>
<reference evidence="2 3" key="1">
    <citation type="submission" date="2023-09" db="EMBL/GenBank/DDBJ databases">
        <title>Streptomyces sp. nov.: A antagonism against Alternaria gaisen Producing Streptochlin, Isolated from Tamarix root soil.</title>
        <authorList>
            <person name="Chen Y."/>
        </authorList>
    </citation>
    <scope>NUCLEOTIDE SEQUENCE [LARGE SCALE GENOMIC DNA]</scope>
    <source>
        <strain evidence="2 3">TRM76323</strain>
    </source>
</reference>
<organism evidence="2 3">
    <name type="scientific">Streptomyces tamarix</name>
    <dbReference type="NCBI Taxonomy" id="3078565"/>
    <lineage>
        <taxon>Bacteria</taxon>
        <taxon>Bacillati</taxon>
        <taxon>Actinomycetota</taxon>
        <taxon>Actinomycetes</taxon>
        <taxon>Kitasatosporales</taxon>
        <taxon>Streptomycetaceae</taxon>
        <taxon>Streptomyces</taxon>
    </lineage>
</organism>
<feature type="compositionally biased region" description="Basic residues" evidence="1">
    <location>
        <begin position="1"/>
        <end position="10"/>
    </location>
</feature>
<proteinExistence type="predicted"/>
<keyword evidence="3" id="KW-1185">Reference proteome</keyword>
<gene>
    <name evidence="2" type="ORF">RND61_30240</name>
</gene>
<evidence type="ECO:0000313" key="2">
    <source>
        <dbReference type="EMBL" id="MDT9686318.1"/>
    </source>
</evidence>